<gene>
    <name evidence="1" type="ORF">RRG08_056328</name>
</gene>
<accession>A0AAE1D339</accession>
<protein>
    <submittedName>
        <fullName evidence="1">Uncharacterized protein</fullName>
    </submittedName>
</protein>
<evidence type="ECO:0000313" key="2">
    <source>
        <dbReference type="Proteomes" id="UP001283361"/>
    </source>
</evidence>
<dbReference type="AlphaFoldDB" id="A0AAE1D339"/>
<comment type="caution">
    <text evidence="1">The sequence shown here is derived from an EMBL/GenBank/DDBJ whole genome shotgun (WGS) entry which is preliminary data.</text>
</comment>
<name>A0AAE1D339_9GAST</name>
<organism evidence="1 2">
    <name type="scientific">Elysia crispata</name>
    <name type="common">lettuce slug</name>
    <dbReference type="NCBI Taxonomy" id="231223"/>
    <lineage>
        <taxon>Eukaryota</taxon>
        <taxon>Metazoa</taxon>
        <taxon>Spiralia</taxon>
        <taxon>Lophotrochozoa</taxon>
        <taxon>Mollusca</taxon>
        <taxon>Gastropoda</taxon>
        <taxon>Heterobranchia</taxon>
        <taxon>Euthyneura</taxon>
        <taxon>Panpulmonata</taxon>
        <taxon>Sacoglossa</taxon>
        <taxon>Placobranchoidea</taxon>
        <taxon>Plakobranchidae</taxon>
        <taxon>Elysia</taxon>
    </lineage>
</organism>
<dbReference type="Proteomes" id="UP001283361">
    <property type="component" value="Unassembled WGS sequence"/>
</dbReference>
<reference evidence="1" key="1">
    <citation type="journal article" date="2023" name="G3 (Bethesda)">
        <title>A reference genome for the long-term kleptoplast-retaining sea slug Elysia crispata morphotype clarki.</title>
        <authorList>
            <person name="Eastman K.E."/>
            <person name="Pendleton A.L."/>
            <person name="Shaikh M.A."/>
            <person name="Suttiyut T."/>
            <person name="Ogas R."/>
            <person name="Tomko P."/>
            <person name="Gavelis G."/>
            <person name="Widhalm J.R."/>
            <person name="Wisecaver J.H."/>
        </authorList>
    </citation>
    <scope>NUCLEOTIDE SEQUENCE</scope>
    <source>
        <strain evidence="1">ECLA1</strain>
    </source>
</reference>
<proteinExistence type="predicted"/>
<keyword evidence="2" id="KW-1185">Reference proteome</keyword>
<evidence type="ECO:0000313" key="1">
    <source>
        <dbReference type="EMBL" id="KAK3753436.1"/>
    </source>
</evidence>
<dbReference type="EMBL" id="JAWDGP010005712">
    <property type="protein sequence ID" value="KAK3753436.1"/>
    <property type="molecule type" value="Genomic_DNA"/>
</dbReference>
<sequence length="66" mass="7765">MRIDELCGEEAMKFGNFCQTEIEVDKVTSRIDWVDKKLSFHKMSSDTTKTLRMPVFLIPLKYPLRP</sequence>